<comment type="caution">
    <text evidence="1">The sequence shown here is derived from an EMBL/GenBank/DDBJ whole genome shotgun (WGS) entry which is preliminary data.</text>
</comment>
<protein>
    <submittedName>
        <fullName evidence="1">Endo-1,4-beta-xylanase-like</fullName>
    </submittedName>
</protein>
<name>A0ACC1XYC3_MELAZ</name>
<evidence type="ECO:0000313" key="1">
    <source>
        <dbReference type="EMBL" id="KAJ4716143.1"/>
    </source>
</evidence>
<reference evidence="1 2" key="1">
    <citation type="journal article" date="2023" name="Science">
        <title>Complex scaffold remodeling in plant triterpene biosynthesis.</title>
        <authorList>
            <person name="De La Pena R."/>
            <person name="Hodgson H."/>
            <person name="Liu J.C."/>
            <person name="Stephenson M.J."/>
            <person name="Martin A.C."/>
            <person name="Owen C."/>
            <person name="Harkess A."/>
            <person name="Leebens-Mack J."/>
            <person name="Jimenez L.E."/>
            <person name="Osbourn A."/>
            <person name="Sattely E.S."/>
        </authorList>
    </citation>
    <scope>NUCLEOTIDE SEQUENCE [LARGE SCALE GENOMIC DNA]</scope>
    <source>
        <strain evidence="2">cv. JPN11</strain>
        <tissue evidence="1">Leaf</tissue>
    </source>
</reference>
<dbReference type="Proteomes" id="UP001164539">
    <property type="component" value="Chromosome 6"/>
</dbReference>
<gene>
    <name evidence="1" type="ORF">OWV82_011204</name>
</gene>
<dbReference type="EMBL" id="CM051399">
    <property type="protein sequence ID" value="KAJ4716143.1"/>
    <property type="molecule type" value="Genomic_DNA"/>
</dbReference>
<evidence type="ECO:0000313" key="2">
    <source>
        <dbReference type="Proteomes" id="UP001164539"/>
    </source>
</evidence>
<organism evidence="1 2">
    <name type="scientific">Melia azedarach</name>
    <name type="common">Chinaberry tree</name>
    <dbReference type="NCBI Taxonomy" id="155640"/>
    <lineage>
        <taxon>Eukaryota</taxon>
        <taxon>Viridiplantae</taxon>
        <taxon>Streptophyta</taxon>
        <taxon>Embryophyta</taxon>
        <taxon>Tracheophyta</taxon>
        <taxon>Spermatophyta</taxon>
        <taxon>Magnoliopsida</taxon>
        <taxon>eudicotyledons</taxon>
        <taxon>Gunneridae</taxon>
        <taxon>Pentapetalae</taxon>
        <taxon>rosids</taxon>
        <taxon>malvids</taxon>
        <taxon>Sapindales</taxon>
        <taxon>Meliaceae</taxon>
        <taxon>Melia</taxon>
    </lineage>
</organism>
<keyword evidence="2" id="KW-1185">Reference proteome</keyword>
<proteinExistence type="predicted"/>
<sequence length="313" mass="35039">MLKGGLTADALGIAGLYFESKNTSVEIWVDSISLQPFNQEEWNSHQQQSIEKVRKSNVRIRAVDKQGNPLRNSKISIGQKRVNFPFGCAINKNIINKTASQNWFTPRFGVTTFEDEMKCKTTLQSRGHNIFWDDPQRQPSWVKSLSPADLSKADDKRINSVMSRYKGQVIAWDVVNENLHFSSFESELGQNASGAFFNTAQRLDGAATLFMNEFNTIEESGDAASSPAKYLEKMREINEFPVKNNIKLGIGLAAHFGKPNIPYMRSSIDTLAATGSPIWLTEVDVKSDPNQGTRSMLFCTTTPQQQRQGKFSG</sequence>
<accession>A0ACC1XYC3</accession>